<dbReference type="AlphaFoldDB" id="A0A9X1N9S4"/>
<comment type="caution">
    <text evidence="2">The sequence shown here is derived from an EMBL/GenBank/DDBJ whole genome shotgun (WGS) entry which is preliminary data.</text>
</comment>
<feature type="transmembrane region" description="Helical" evidence="1">
    <location>
        <begin position="62"/>
        <end position="79"/>
    </location>
</feature>
<accession>A0A9X1N9S4</accession>
<evidence type="ECO:0000256" key="1">
    <source>
        <dbReference type="SAM" id="Phobius"/>
    </source>
</evidence>
<dbReference type="EMBL" id="JAJOMB010000001">
    <property type="protein sequence ID" value="MCD5309765.1"/>
    <property type="molecule type" value="Genomic_DNA"/>
</dbReference>
<evidence type="ECO:0000313" key="2">
    <source>
        <dbReference type="EMBL" id="MCD5309765.1"/>
    </source>
</evidence>
<keyword evidence="1" id="KW-1133">Transmembrane helix</keyword>
<name>A0A9X1N9S4_9ACTN</name>
<feature type="transmembrane region" description="Helical" evidence="1">
    <location>
        <begin position="133"/>
        <end position="154"/>
    </location>
</feature>
<keyword evidence="1 2" id="KW-0812">Transmembrane</keyword>
<gene>
    <name evidence="2" type="ORF">LR394_02570</name>
</gene>
<proteinExistence type="predicted"/>
<keyword evidence="3" id="KW-1185">Reference proteome</keyword>
<sequence length="203" mass="22690">MNLEFFTEAFQDERLLWFLNRGTGVILLVLMTVSVGLGVLSTVRASSVFWPRFVTQQLHRNVSLLSVALLIAHAALAVVDEYVNIRWWDAFVPFLGEYQPLWLGLGTVATDLVIITVLTGLSRTRFRSRTWRTIHLTSYLGWGAGLVHGFGIGTDSREPWSVAISIVCVGVVAGAIAVRLSTLGQERQLERRGAAERPRRSRR</sequence>
<feature type="transmembrane region" description="Helical" evidence="1">
    <location>
        <begin position="160"/>
        <end position="182"/>
    </location>
</feature>
<dbReference type="RefSeq" id="WP_231438683.1">
    <property type="nucleotide sequence ID" value="NZ_JAJOMB010000001.1"/>
</dbReference>
<feature type="transmembrane region" description="Helical" evidence="1">
    <location>
        <begin position="99"/>
        <end position="121"/>
    </location>
</feature>
<evidence type="ECO:0000313" key="3">
    <source>
        <dbReference type="Proteomes" id="UP001138997"/>
    </source>
</evidence>
<dbReference type="Proteomes" id="UP001138997">
    <property type="component" value="Unassembled WGS sequence"/>
</dbReference>
<organism evidence="2 3">
    <name type="scientific">Kineosporia babensis</name>
    <dbReference type="NCBI Taxonomy" id="499548"/>
    <lineage>
        <taxon>Bacteria</taxon>
        <taxon>Bacillati</taxon>
        <taxon>Actinomycetota</taxon>
        <taxon>Actinomycetes</taxon>
        <taxon>Kineosporiales</taxon>
        <taxon>Kineosporiaceae</taxon>
        <taxon>Kineosporia</taxon>
    </lineage>
</organism>
<feature type="transmembrane region" description="Helical" evidence="1">
    <location>
        <begin position="25"/>
        <end position="50"/>
    </location>
</feature>
<keyword evidence="1" id="KW-0472">Membrane</keyword>
<protein>
    <submittedName>
        <fullName evidence="2">Ferric reductase-like transmembrane domain-containing protein</fullName>
    </submittedName>
</protein>
<reference evidence="2" key="1">
    <citation type="submission" date="2021-11" db="EMBL/GenBank/DDBJ databases">
        <title>Streptomyces corallinus and Kineosporia corallina sp. nov., two new coral-derived marine actinobacteria.</title>
        <authorList>
            <person name="Buangrab K."/>
            <person name="Sutthacheep M."/>
            <person name="Yeemin T."/>
            <person name="Harunari E."/>
            <person name="Igarashi Y."/>
            <person name="Sripreechasak P."/>
            <person name="Kanchanasin P."/>
            <person name="Tanasupawat S."/>
            <person name="Phongsopitanun W."/>
        </authorList>
    </citation>
    <scope>NUCLEOTIDE SEQUENCE</scope>
    <source>
        <strain evidence="2">JCM 31032</strain>
    </source>
</reference>